<organism evidence="1 2">
    <name type="scientific">Marinococcus luteus</name>
    <dbReference type="NCBI Taxonomy" id="1122204"/>
    <lineage>
        <taxon>Bacteria</taxon>
        <taxon>Bacillati</taxon>
        <taxon>Bacillota</taxon>
        <taxon>Bacilli</taxon>
        <taxon>Bacillales</taxon>
        <taxon>Bacillaceae</taxon>
        <taxon>Marinococcus</taxon>
    </lineage>
</organism>
<protein>
    <submittedName>
        <fullName evidence="1">Uncharacterized protein</fullName>
    </submittedName>
</protein>
<name>A0A1H2UF81_9BACI</name>
<dbReference type="AlphaFoldDB" id="A0A1H2UF81"/>
<keyword evidence="2" id="KW-1185">Reference proteome</keyword>
<accession>A0A1H2UF81</accession>
<dbReference type="RefSeq" id="WP_091613664.1">
    <property type="nucleotide sequence ID" value="NZ_FNNC01000003.1"/>
</dbReference>
<proteinExistence type="predicted"/>
<reference evidence="1 2" key="1">
    <citation type="submission" date="2016-10" db="EMBL/GenBank/DDBJ databases">
        <authorList>
            <person name="de Groot N.N."/>
        </authorList>
    </citation>
    <scope>NUCLEOTIDE SEQUENCE [LARGE SCALE GENOMIC DNA]</scope>
    <source>
        <strain evidence="1 2">DSM 23126</strain>
    </source>
</reference>
<evidence type="ECO:0000313" key="1">
    <source>
        <dbReference type="EMBL" id="SDW54189.1"/>
    </source>
</evidence>
<evidence type="ECO:0000313" key="2">
    <source>
        <dbReference type="Proteomes" id="UP000199488"/>
    </source>
</evidence>
<sequence>MELRYAYWCDRKLSEVIVGRETDLDYLKKKGYMIYFCRDNTELYNAVKSYRTQEWIITVLSELPEFSELLHWEYVR</sequence>
<dbReference type="Proteomes" id="UP000199488">
    <property type="component" value="Unassembled WGS sequence"/>
</dbReference>
<dbReference type="OrthoDB" id="3004762at2"/>
<gene>
    <name evidence="1" type="ORF">SAMN05421781_1673</name>
</gene>
<dbReference type="EMBL" id="FNNC01000003">
    <property type="protein sequence ID" value="SDW54189.1"/>
    <property type="molecule type" value="Genomic_DNA"/>
</dbReference>